<dbReference type="PANTHER" id="PTHR43591">
    <property type="entry name" value="METHYLTRANSFERASE"/>
    <property type="match status" value="1"/>
</dbReference>
<keyword evidence="1 5" id="KW-0474">Menaquinone biosynthesis</keyword>
<comment type="similarity">
    <text evidence="5">Belongs to the class I-like SAM-binding methyltransferase superfamily. MenG/UbiE family.</text>
</comment>
<sequence length="238" mass="26995">MDKNQKQEKIVSMFDEIASTYDVTNRVLSMGIDKSWRKKGCDKTFELLDRSEGLTVLDVACGTGDMLQWWRDRGAAAGATFQRFIGVDPSEGMLEVAKEKVDYAEFVVAKAQDMPIEENTADILSISYGIRNVVDRQEAIDEFYRVLKPGGMVVILEFTKREERGLKGKIVDFYMHSILPRLGGLVSRNYEAYRYLPDSIEGFLTTDMLKKELENAGFTMQYTESFSMGISTLLIAKK</sequence>
<comment type="catalytic activity">
    <reaction evidence="5">
        <text>a 2-demethylmenaquinol + S-adenosyl-L-methionine = a menaquinol + S-adenosyl-L-homocysteine + H(+)</text>
        <dbReference type="Rhea" id="RHEA:42640"/>
        <dbReference type="Rhea" id="RHEA-COMP:9539"/>
        <dbReference type="Rhea" id="RHEA-COMP:9563"/>
        <dbReference type="ChEBI" id="CHEBI:15378"/>
        <dbReference type="ChEBI" id="CHEBI:18151"/>
        <dbReference type="ChEBI" id="CHEBI:55437"/>
        <dbReference type="ChEBI" id="CHEBI:57856"/>
        <dbReference type="ChEBI" id="CHEBI:59789"/>
        <dbReference type="EC" id="2.1.1.163"/>
    </reaction>
</comment>
<organism evidence="6 7">
    <name type="scientific">Hydrogenimonas cancrithermarum</name>
    <dbReference type="NCBI Taxonomy" id="2993563"/>
    <lineage>
        <taxon>Bacteria</taxon>
        <taxon>Pseudomonadati</taxon>
        <taxon>Campylobacterota</taxon>
        <taxon>Epsilonproteobacteria</taxon>
        <taxon>Campylobacterales</taxon>
        <taxon>Hydrogenimonadaceae</taxon>
        <taxon>Hydrogenimonas</taxon>
    </lineage>
</organism>
<keyword evidence="3 5" id="KW-0808">Transferase</keyword>
<evidence type="ECO:0000256" key="4">
    <source>
        <dbReference type="ARBA" id="ARBA00022691"/>
    </source>
</evidence>
<keyword evidence="7" id="KW-1185">Reference proteome</keyword>
<comment type="caution">
    <text evidence="5">Lacks conserved residue(s) required for the propagation of feature annotation.</text>
</comment>
<dbReference type="NCBIfam" id="TIGR01934">
    <property type="entry name" value="MenG_MenH_UbiE"/>
    <property type="match status" value="1"/>
</dbReference>
<accession>A0ABM8FM82</accession>
<dbReference type="InterPro" id="IPR023576">
    <property type="entry name" value="UbiE/COQ5_MeTrFase_CS"/>
</dbReference>
<feature type="binding site" evidence="5">
    <location>
        <position position="127"/>
    </location>
    <ligand>
        <name>S-adenosyl-L-methionine</name>
        <dbReference type="ChEBI" id="CHEBI:59789"/>
    </ligand>
</feature>
<keyword evidence="4 5" id="KW-0949">S-adenosyl-L-methionine</keyword>
<dbReference type="NCBIfam" id="NF001244">
    <property type="entry name" value="PRK00216.1-5"/>
    <property type="match status" value="1"/>
</dbReference>
<dbReference type="Pfam" id="PF01209">
    <property type="entry name" value="Ubie_methyltran"/>
    <property type="match status" value="1"/>
</dbReference>
<evidence type="ECO:0000313" key="7">
    <source>
        <dbReference type="Proteomes" id="UP001321445"/>
    </source>
</evidence>
<comment type="function">
    <text evidence="5">Methyltransferase required for the conversion of demethylmenaquinol (DMKH2) to menaquinol (MKH2).</text>
</comment>
<proteinExistence type="inferred from homology"/>
<evidence type="ECO:0000256" key="1">
    <source>
        <dbReference type="ARBA" id="ARBA00022428"/>
    </source>
</evidence>
<dbReference type="CDD" id="cd02440">
    <property type="entry name" value="AdoMet_MTases"/>
    <property type="match status" value="1"/>
</dbReference>
<dbReference type="PROSITE" id="PS51608">
    <property type="entry name" value="SAM_MT_UBIE"/>
    <property type="match status" value="1"/>
</dbReference>
<dbReference type="InterPro" id="IPR004033">
    <property type="entry name" value="UbiE/COQ5_MeTrFase"/>
</dbReference>
<evidence type="ECO:0000256" key="2">
    <source>
        <dbReference type="ARBA" id="ARBA00022603"/>
    </source>
</evidence>
<feature type="binding site" evidence="5">
    <location>
        <position position="63"/>
    </location>
    <ligand>
        <name>S-adenosyl-L-methionine</name>
        <dbReference type="ChEBI" id="CHEBI:59789"/>
    </ligand>
</feature>
<keyword evidence="6" id="KW-0830">Ubiquinone</keyword>
<name>A0ABM8FM82_9BACT</name>
<evidence type="ECO:0000313" key="6">
    <source>
        <dbReference type="EMBL" id="BDY12542.1"/>
    </source>
</evidence>
<dbReference type="PROSITE" id="PS01184">
    <property type="entry name" value="UBIE_2"/>
    <property type="match status" value="1"/>
</dbReference>
<dbReference type="HAMAP" id="MF_01813">
    <property type="entry name" value="MenG_UbiE_methyltr"/>
    <property type="match status" value="1"/>
</dbReference>
<dbReference type="EMBL" id="AP027370">
    <property type="protein sequence ID" value="BDY12542.1"/>
    <property type="molecule type" value="Genomic_DNA"/>
</dbReference>
<dbReference type="RefSeq" id="WP_286337734.1">
    <property type="nucleotide sequence ID" value="NZ_AP027370.1"/>
</dbReference>
<dbReference type="PROSITE" id="PS01183">
    <property type="entry name" value="UBIE_1"/>
    <property type="match status" value="1"/>
</dbReference>
<evidence type="ECO:0000256" key="5">
    <source>
        <dbReference type="HAMAP-Rule" id="MF_01813"/>
    </source>
</evidence>
<gene>
    <name evidence="6" type="primary">ubiE</name>
    <name evidence="5" type="synonym">menG</name>
    <name evidence="6" type="ORF">HCR_08540</name>
</gene>
<comment type="pathway">
    <text evidence="5">Quinol/quinone metabolism; menaquinone biosynthesis; menaquinol from 1,4-dihydroxy-2-naphthoate: step 2/2.</text>
</comment>
<dbReference type="InterPro" id="IPR029063">
    <property type="entry name" value="SAM-dependent_MTases_sf"/>
</dbReference>
<feature type="binding site" evidence="5">
    <location>
        <position position="88"/>
    </location>
    <ligand>
        <name>S-adenosyl-L-methionine</name>
        <dbReference type="ChEBI" id="CHEBI:59789"/>
    </ligand>
</feature>
<dbReference type="EC" id="2.1.1.163" evidence="5"/>
<dbReference type="Proteomes" id="UP001321445">
    <property type="component" value="Chromosome"/>
</dbReference>
<dbReference type="PANTHER" id="PTHR43591:SF24">
    <property type="entry name" value="2-METHOXY-6-POLYPRENYL-1,4-BENZOQUINOL METHYLASE, MITOCHONDRIAL"/>
    <property type="match status" value="1"/>
</dbReference>
<dbReference type="SUPFAM" id="SSF53335">
    <property type="entry name" value="S-adenosyl-L-methionine-dependent methyltransferases"/>
    <property type="match status" value="1"/>
</dbReference>
<protein>
    <recommendedName>
        <fullName evidence="5">Demethylmenaquinone methyltransferase</fullName>
        <ecNumber evidence="5">2.1.1.163</ecNumber>
    </recommendedName>
</protein>
<reference evidence="6 7" key="1">
    <citation type="submission" date="2023-03" db="EMBL/GenBank/DDBJ databases">
        <title>Description of Hydrogenimonas sp. ISO32.</title>
        <authorList>
            <person name="Mino S."/>
            <person name="Fukazawa S."/>
            <person name="Sawabe T."/>
        </authorList>
    </citation>
    <scope>NUCLEOTIDE SEQUENCE [LARGE SCALE GENOMIC DNA]</scope>
    <source>
        <strain evidence="6 7">ISO32</strain>
    </source>
</reference>
<evidence type="ECO:0000256" key="3">
    <source>
        <dbReference type="ARBA" id="ARBA00022679"/>
    </source>
</evidence>
<dbReference type="Gene3D" id="3.40.50.150">
    <property type="entry name" value="Vaccinia Virus protein VP39"/>
    <property type="match status" value="1"/>
</dbReference>
<keyword evidence="2 5" id="KW-0489">Methyltransferase</keyword>